<accession>D7BRV6</accession>
<evidence type="ECO:0000259" key="4">
    <source>
        <dbReference type="Pfam" id="PF13649"/>
    </source>
</evidence>
<dbReference type="AlphaFoldDB" id="D7BRV6"/>
<proteinExistence type="predicted"/>
<name>D7BRV6_STRBB</name>
<dbReference type="KEGG" id="sbh:SBI_04172"/>
<dbReference type="SUPFAM" id="SSF53335">
    <property type="entry name" value="S-adenosyl-L-methionine-dependent methyltransferases"/>
    <property type="match status" value="1"/>
</dbReference>
<dbReference type="Gene3D" id="3.40.50.150">
    <property type="entry name" value="Vaccinia Virus protein VP39"/>
    <property type="match status" value="1"/>
</dbReference>
<evidence type="ECO:0000313" key="6">
    <source>
        <dbReference type="Proteomes" id="UP000000377"/>
    </source>
</evidence>
<dbReference type="InterPro" id="IPR041698">
    <property type="entry name" value="Methyltransf_25"/>
</dbReference>
<sequence length="261" mass="28067">MTVTESPEGAEGPQGTGGTDRADGDGDEYADDYEGFEDFDRLALDRSGQAEAFDAIGDRYDEAFPHKDGQLAAGRWLADALAPGSRVLDVGCGTGLPTGRQLVDAGHELVGIDISPGMLKLARSNVPTATFQQVDIVDLRSGGRYGPGGSRELGEFDAVVAFFSLLMLPRPEIPYALRALRGLLRPGGLLALAMVEADVDDFAIPFLGNSVRVSGYLREELRRVVRDAGFEITGEDSHSYAPASIDVPPEIQLYLHCRRRV</sequence>
<protein>
    <submittedName>
        <fullName evidence="5">Methyltransferase</fullName>
    </submittedName>
</protein>
<keyword evidence="2 5" id="KW-0808">Transferase</keyword>
<dbReference type="GO" id="GO:0032259">
    <property type="term" value="P:methylation"/>
    <property type="evidence" value="ECO:0007669"/>
    <property type="project" value="UniProtKB-KW"/>
</dbReference>
<dbReference type="EMBL" id="CP002047">
    <property type="protein sequence ID" value="ADI07293.1"/>
    <property type="molecule type" value="Genomic_DNA"/>
</dbReference>
<keyword evidence="6" id="KW-1185">Reference proteome</keyword>
<dbReference type="PANTHER" id="PTHR43861">
    <property type="entry name" value="TRANS-ACONITATE 2-METHYLTRANSFERASE-RELATED"/>
    <property type="match status" value="1"/>
</dbReference>
<dbReference type="PATRIC" id="fig|749414.3.peg.4314"/>
<evidence type="ECO:0000256" key="3">
    <source>
        <dbReference type="SAM" id="MobiDB-lite"/>
    </source>
</evidence>
<organism evidence="5 6">
    <name type="scientific">Streptomyces bingchenggensis (strain BCW-1)</name>
    <dbReference type="NCBI Taxonomy" id="749414"/>
    <lineage>
        <taxon>Bacteria</taxon>
        <taxon>Bacillati</taxon>
        <taxon>Actinomycetota</taxon>
        <taxon>Actinomycetes</taxon>
        <taxon>Kitasatosporales</taxon>
        <taxon>Streptomycetaceae</taxon>
        <taxon>Streptomyces</taxon>
    </lineage>
</organism>
<dbReference type="CDD" id="cd02440">
    <property type="entry name" value="AdoMet_MTases"/>
    <property type="match status" value="1"/>
</dbReference>
<dbReference type="eggNOG" id="COG2226">
    <property type="taxonomic scope" value="Bacteria"/>
</dbReference>
<dbReference type="HOGENOM" id="CLU_060397_0_1_11"/>
<dbReference type="STRING" id="749414.SBI_04172"/>
<dbReference type="InterPro" id="IPR029063">
    <property type="entry name" value="SAM-dependent_MTases_sf"/>
</dbReference>
<evidence type="ECO:0000256" key="2">
    <source>
        <dbReference type="ARBA" id="ARBA00022679"/>
    </source>
</evidence>
<feature type="domain" description="Methyltransferase" evidence="4">
    <location>
        <begin position="87"/>
        <end position="188"/>
    </location>
</feature>
<dbReference type="Proteomes" id="UP000000377">
    <property type="component" value="Chromosome"/>
</dbReference>
<gene>
    <name evidence="5" type="ordered locus">SBI_04172</name>
</gene>
<dbReference type="GO" id="GO:0017000">
    <property type="term" value="P:antibiotic biosynthetic process"/>
    <property type="evidence" value="ECO:0007669"/>
    <property type="project" value="UniProtKB-ARBA"/>
</dbReference>
<feature type="region of interest" description="Disordered" evidence="3">
    <location>
        <begin position="1"/>
        <end position="32"/>
    </location>
</feature>
<dbReference type="Pfam" id="PF13649">
    <property type="entry name" value="Methyltransf_25"/>
    <property type="match status" value="1"/>
</dbReference>
<evidence type="ECO:0000256" key="1">
    <source>
        <dbReference type="ARBA" id="ARBA00022603"/>
    </source>
</evidence>
<dbReference type="PANTHER" id="PTHR43861:SF1">
    <property type="entry name" value="TRANS-ACONITATE 2-METHYLTRANSFERASE"/>
    <property type="match status" value="1"/>
</dbReference>
<dbReference type="GO" id="GO:0008168">
    <property type="term" value="F:methyltransferase activity"/>
    <property type="evidence" value="ECO:0007669"/>
    <property type="project" value="UniProtKB-KW"/>
</dbReference>
<reference evidence="5 6" key="1">
    <citation type="journal article" date="2010" name="J. Bacteriol.">
        <title>Genome sequence of the milbemycin-producing bacterium Streptomyces bingchenggensis.</title>
        <authorList>
            <person name="Wang X.J."/>
            <person name="Yan Y.J."/>
            <person name="Zhang B."/>
            <person name="An J."/>
            <person name="Wang J.J."/>
            <person name="Tian J."/>
            <person name="Jiang L."/>
            <person name="Chen Y.H."/>
            <person name="Huang S.X."/>
            <person name="Yin M."/>
            <person name="Zhang J."/>
            <person name="Gao A.L."/>
            <person name="Liu C.X."/>
            <person name="Zhu Z.X."/>
            <person name="Xiang W.S."/>
        </authorList>
    </citation>
    <scope>NUCLEOTIDE SEQUENCE [LARGE SCALE GENOMIC DNA]</scope>
    <source>
        <strain evidence="5 6">BCW-1</strain>
    </source>
</reference>
<evidence type="ECO:0000313" key="5">
    <source>
        <dbReference type="EMBL" id="ADI07293.1"/>
    </source>
</evidence>
<keyword evidence="1 5" id="KW-0489">Methyltransferase</keyword>